<protein>
    <recommendedName>
        <fullName evidence="3">GTP cyclohydrolase II</fullName>
        <ecNumber evidence="3">3.5.4.25</ecNumber>
    </recommendedName>
</protein>
<keyword evidence="8" id="KW-0862">Zinc</keyword>
<dbReference type="Pfam" id="PF00925">
    <property type="entry name" value="GTP_cyclohydro2"/>
    <property type="match status" value="1"/>
</dbReference>
<evidence type="ECO:0000256" key="4">
    <source>
        <dbReference type="ARBA" id="ARBA00022619"/>
    </source>
</evidence>
<dbReference type="SUPFAM" id="SSF142695">
    <property type="entry name" value="RibA-like"/>
    <property type="match status" value="1"/>
</dbReference>
<evidence type="ECO:0000256" key="5">
    <source>
        <dbReference type="ARBA" id="ARBA00022723"/>
    </source>
</evidence>
<evidence type="ECO:0000256" key="7">
    <source>
        <dbReference type="ARBA" id="ARBA00022801"/>
    </source>
</evidence>
<dbReference type="CDD" id="cd00641">
    <property type="entry name" value="GTP_cyclohydro2"/>
    <property type="match status" value="1"/>
</dbReference>
<sequence length="325" mass="34999">MLADTTHVFTRRRRDIRLSVVEVGNNQGHALVFGDIGNDCLVRVHSRCLYGDALRSDDCDCGPELDASLDMIQAAGRGVLLYLEQEGRGAGLVGKARGYRVSQLEHLDTFSSYRKLGFSPDSRTYGEAARTLSALGLTSIRLLTNNPDKVGALESEGLRVQSVPLHILPPNRSVERYLAAKRQQRGHSLPENWRVHRLRYALAMATFAVIVIAMITGLSACAIDLANPGPPDTSVSGHAELLSTASGQTDTDINMVGAQFTWSPQKTRVLSPANSHASVDDGRTTVLVAIAAAAAAIGLAAGYCGSRASRRVLTRIRLLRSNSLL</sequence>
<evidence type="ECO:0000313" key="14">
    <source>
        <dbReference type="Proteomes" id="UP000602198"/>
    </source>
</evidence>
<keyword evidence="11" id="KW-0472">Membrane</keyword>
<dbReference type="InterPro" id="IPR036144">
    <property type="entry name" value="RibA-like_sf"/>
</dbReference>
<keyword evidence="4" id="KW-0686">Riboflavin biosynthesis</keyword>
<dbReference type="EMBL" id="JAERRJ010000008">
    <property type="protein sequence ID" value="MBL1076945.1"/>
    <property type="molecule type" value="Genomic_DNA"/>
</dbReference>
<comment type="pathway">
    <text evidence="2">Cofactor biosynthesis; riboflavin biosynthesis; 5-amino-6-(D-ribitylamino)uracil from GTP: step 1/4.</text>
</comment>
<evidence type="ECO:0000259" key="12">
    <source>
        <dbReference type="Pfam" id="PF00925"/>
    </source>
</evidence>
<dbReference type="Proteomes" id="UP000602198">
    <property type="component" value="Unassembled WGS sequence"/>
</dbReference>
<evidence type="ECO:0000256" key="10">
    <source>
        <dbReference type="ARBA" id="ARBA00049295"/>
    </source>
</evidence>
<evidence type="ECO:0000256" key="1">
    <source>
        <dbReference type="ARBA" id="ARBA00001947"/>
    </source>
</evidence>
<evidence type="ECO:0000313" key="13">
    <source>
        <dbReference type="EMBL" id="MBL1076945.1"/>
    </source>
</evidence>
<organism evidence="13 14">
    <name type="scientific">Nocardia acididurans</name>
    <dbReference type="NCBI Taxonomy" id="2802282"/>
    <lineage>
        <taxon>Bacteria</taxon>
        <taxon>Bacillati</taxon>
        <taxon>Actinomycetota</taxon>
        <taxon>Actinomycetes</taxon>
        <taxon>Mycobacteriales</taxon>
        <taxon>Nocardiaceae</taxon>
        <taxon>Nocardia</taxon>
    </lineage>
</organism>
<evidence type="ECO:0000256" key="6">
    <source>
        <dbReference type="ARBA" id="ARBA00022741"/>
    </source>
</evidence>
<keyword evidence="6" id="KW-0547">Nucleotide-binding</keyword>
<keyword evidence="5" id="KW-0479">Metal-binding</keyword>
<keyword evidence="7" id="KW-0378">Hydrolase</keyword>
<dbReference type="NCBIfam" id="NF001591">
    <property type="entry name" value="PRK00393.1"/>
    <property type="match status" value="1"/>
</dbReference>
<dbReference type="PANTHER" id="PTHR21327:SF18">
    <property type="entry name" value="3,4-DIHYDROXY-2-BUTANONE 4-PHOSPHATE SYNTHASE"/>
    <property type="match status" value="1"/>
</dbReference>
<reference evidence="13 14" key="1">
    <citation type="submission" date="2021-01" db="EMBL/GenBank/DDBJ databases">
        <title>WGS of actinomycetes isolated from Thailand.</title>
        <authorList>
            <person name="Thawai C."/>
        </authorList>
    </citation>
    <scope>NUCLEOTIDE SEQUENCE [LARGE SCALE GENOMIC DNA]</scope>
    <source>
        <strain evidence="13 14">LPG 2</strain>
    </source>
</reference>
<dbReference type="EC" id="3.5.4.25" evidence="3"/>
<keyword evidence="9" id="KW-0342">GTP-binding</keyword>
<evidence type="ECO:0000256" key="11">
    <source>
        <dbReference type="SAM" id="Phobius"/>
    </source>
</evidence>
<dbReference type="InterPro" id="IPR000926">
    <property type="entry name" value="RibA"/>
</dbReference>
<feature type="domain" description="GTP cyclohydrolase II" evidence="12">
    <location>
        <begin position="25"/>
        <end position="161"/>
    </location>
</feature>
<feature type="transmembrane region" description="Helical" evidence="11">
    <location>
        <begin position="286"/>
        <end position="305"/>
    </location>
</feature>
<proteinExistence type="predicted"/>
<comment type="catalytic activity">
    <reaction evidence="10">
        <text>GTP + 4 H2O = 2,5-diamino-6-hydroxy-4-(5-phosphoribosylamino)-pyrimidine + formate + 2 phosphate + 3 H(+)</text>
        <dbReference type="Rhea" id="RHEA:23704"/>
        <dbReference type="ChEBI" id="CHEBI:15377"/>
        <dbReference type="ChEBI" id="CHEBI:15378"/>
        <dbReference type="ChEBI" id="CHEBI:15740"/>
        <dbReference type="ChEBI" id="CHEBI:37565"/>
        <dbReference type="ChEBI" id="CHEBI:43474"/>
        <dbReference type="ChEBI" id="CHEBI:58614"/>
        <dbReference type="EC" id="3.5.4.25"/>
    </reaction>
</comment>
<feature type="transmembrane region" description="Helical" evidence="11">
    <location>
        <begin position="200"/>
        <end position="226"/>
    </location>
</feature>
<comment type="cofactor">
    <cofactor evidence="1">
        <name>Zn(2+)</name>
        <dbReference type="ChEBI" id="CHEBI:29105"/>
    </cofactor>
</comment>
<name>A0ABS1M9X0_9NOCA</name>
<keyword evidence="14" id="KW-1185">Reference proteome</keyword>
<evidence type="ECO:0000256" key="2">
    <source>
        <dbReference type="ARBA" id="ARBA00004853"/>
    </source>
</evidence>
<keyword evidence="11" id="KW-1133">Transmembrane helix</keyword>
<dbReference type="InterPro" id="IPR032677">
    <property type="entry name" value="GTP_cyclohydro_II"/>
</dbReference>
<comment type="caution">
    <text evidence="13">The sequence shown here is derived from an EMBL/GenBank/DDBJ whole genome shotgun (WGS) entry which is preliminary data.</text>
</comment>
<dbReference type="PANTHER" id="PTHR21327">
    <property type="entry name" value="GTP CYCLOHYDROLASE II-RELATED"/>
    <property type="match status" value="1"/>
</dbReference>
<evidence type="ECO:0000256" key="3">
    <source>
        <dbReference type="ARBA" id="ARBA00012762"/>
    </source>
</evidence>
<gene>
    <name evidence="13" type="ORF">JK358_21345</name>
</gene>
<keyword evidence="11" id="KW-0812">Transmembrane</keyword>
<evidence type="ECO:0000256" key="8">
    <source>
        <dbReference type="ARBA" id="ARBA00022833"/>
    </source>
</evidence>
<evidence type="ECO:0000256" key="9">
    <source>
        <dbReference type="ARBA" id="ARBA00023134"/>
    </source>
</evidence>
<accession>A0ABS1M9X0</accession>
<dbReference type="Gene3D" id="3.40.50.10990">
    <property type="entry name" value="GTP cyclohydrolase II"/>
    <property type="match status" value="1"/>
</dbReference>